<comment type="function">
    <text evidence="11">Involved in protein export. Participates in an early event of protein translocation.</text>
</comment>
<evidence type="ECO:0000256" key="5">
    <source>
        <dbReference type="ARBA" id="ARBA00022475"/>
    </source>
</evidence>
<feature type="compositionally biased region" description="Low complexity" evidence="12">
    <location>
        <begin position="90"/>
        <end position="117"/>
    </location>
</feature>
<name>A0A2U2N4R6_9GAMM</name>
<dbReference type="InterPro" id="IPR004692">
    <property type="entry name" value="SecG"/>
</dbReference>
<dbReference type="PRINTS" id="PR01651">
    <property type="entry name" value="SECGEXPORT"/>
</dbReference>
<comment type="subcellular location">
    <subcellularLocation>
        <location evidence="1 11">Cell membrane</location>
        <topology evidence="1 11">Multi-pass membrane protein</topology>
    </subcellularLocation>
</comment>
<dbReference type="GO" id="GO:0043952">
    <property type="term" value="P:protein transport by the Sec complex"/>
    <property type="evidence" value="ECO:0007669"/>
    <property type="project" value="TreeGrafter"/>
</dbReference>
<sequence>MYTVLLVIHLAISLVLIGIVLLQHGKGADAGAAFGSGASSTVFGARGSASFLGKLTGVLGAGFFVTSLTLAIMAGTFGGGGSVMERFAEEPASSSAPASESEGDGPAPAPEGATAGGRESDAEAPAPPPGDE</sequence>
<evidence type="ECO:0000256" key="6">
    <source>
        <dbReference type="ARBA" id="ARBA00022692"/>
    </source>
</evidence>
<reference evidence="13 14" key="1">
    <citation type="submission" date="2018-05" db="EMBL/GenBank/DDBJ databases">
        <title>Spiribacter halobius sp. nov., a moderately halophilic bacterium isolated from marine solar saltern.</title>
        <authorList>
            <person name="Zheng W.-S."/>
            <person name="Lu D.-C."/>
            <person name="Du Z.-J."/>
        </authorList>
    </citation>
    <scope>NUCLEOTIDE SEQUENCE [LARGE SCALE GENOMIC DNA]</scope>
    <source>
        <strain evidence="13 14">E85</strain>
    </source>
</reference>
<organism evidence="13 14">
    <name type="scientific">Sediminicurvatus halobius</name>
    <dbReference type="NCBI Taxonomy" id="2182432"/>
    <lineage>
        <taxon>Bacteria</taxon>
        <taxon>Pseudomonadati</taxon>
        <taxon>Pseudomonadota</taxon>
        <taxon>Gammaproteobacteria</taxon>
        <taxon>Chromatiales</taxon>
        <taxon>Ectothiorhodospiraceae</taxon>
        <taxon>Sediminicurvatus</taxon>
    </lineage>
</organism>
<proteinExistence type="inferred from homology"/>
<dbReference type="AlphaFoldDB" id="A0A2U2N4R6"/>
<keyword evidence="5 11" id="KW-1003">Cell membrane</keyword>
<protein>
    <recommendedName>
        <fullName evidence="3 11">Protein-export membrane protein SecG</fullName>
    </recommendedName>
</protein>
<keyword evidence="7 11" id="KW-0653">Protein transport</keyword>
<evidence type="ECO:0000313" key="14">
    <source>
        <dbReference type="Proteomes" id="UP000245474"/>
    </source>
</evidence>
<evidence type="ECO:0000256" key="3">
    <source>
        <dbReference type="ARBA" id="ARBA00017876"/>
    </source>
</evidence>
<dbReference type="GO" id="GO:0009306">
    <property type="term" value="P:protein secretion"/>
    <property type="evidence" value="ECO:0007669"/>
    <property type="project" value="UniProtKB-UniRule"/>
</dbReference>
<dbReference type="RefSeq" id="WP_109677347.1">
    <property type="nucleotide sequence ID" value="NZ_CP086615.1"/>
</dbReference>
<feature type="region of interest" description="Disordered" evidence="12">
    <location>
        <begin position="85"/>
        <end position="132"/>
    </location>
</feature>
<feature type="transmembrane region" description="Helical" evidence="11">
    <location>
        <begin position="51"/>
        <end position="77"/>
    </location>
</feature>
<evidence type="ECO:0000256" key="7">
    <source>
        <dbReference type="ARBA" id="ARBA00022927"/>
    </source>
</evidence>
<keyword evidence="10 11" id="KW-0472">Membrane</keyword>
<dbReference type="PANTHER" id="PTHR34182:SF1">
    <property type="entry name" value="PROTEIN-EXPORT MEMBRANE PROTEIN SECG"/>
    <property type="match status" value="1"/>
</dbReference>
<dbReference type="GO" id="GO:0065002">
    <property type="term" value="P:intracellular protein transmembrane transport"/>
    <property type="evidence" value="ECO:0007669"/>
    <property type="project" value="TreeGrafter"/>
</dbReference>
<dbReference type="PANTHER" id="PTHR34182">
    <property type="entry name" value="PROTEIN-EXPORT MEMBRANE PROTEIN SECG"/>
    <property type="match status" value="1"/>
</dbReference>
<dbReference type="EMBL" id="QFFI01000007">
    <property type="protein sequence ID" value="PWG64082.1"/>
    <property type="molecule type" value="Genomic_DNA"/>
</dbReference>
<evidence type="ECO:0000313" key="13">
    <source>
        <dbReference type="EMBL" id="PWG64082.1"/>
    </source>
</evidence>
<evidence type="ECO:0000256" key="10">
    <source>
        <dbReference type="ARBA" id="ARBA00023136"/>
    </source>
</evidence>
<keyword evidence="8 11" id="KW-1133">Transmembrane helix</keyword>
<dbReference type="Pfam" id="PF03840">
    <property type="entry name" value="SecG"/>
    <property type="match status" value="1"/>
</dbReference>
<comment type="caution">
    <text evidence="13">The sequence shown here is derived from an EMBL/GenBank/DDBJ whole genome shotgun (WGS) entry which is preliminary data.</text>
</comment>
<accession>A0A2U2N4R6</accession>
<evidence type="ECO:0000256" key="12">
    <source>
        <dbReference type="SAM" id="MobiDB-lite"/>
    </source>
</evidence>
<comment type="caution">
    <text evidence="11">Lacks conserved residue(s) required for the propagation of feature annotation.</text>
</comment>
<keyword evidence="9 11" id="KW-0811">Translocation</keyword>
<gene>
    <name evidence="13" type="ORF">DEM34_06155</name>
</gene>
<evidence type="ECO:0000256" key="4">
    <source>
        <dbReference type="ARBA" id="ARBA00022448"/>
    </source>
</evidence>
<dbReference type="GO" id="GO:0015450">
    <property type="term" value="F:protein-transporting ATPase activity"/>
    <property type="evidence" value="ECO:0007669"/>
    <property type="project" value="UniProtKB-UniRule"/>
</dbReference>
<dbReference type="OrthoDB" id="9813947at2"/>
<evidence type="ECO:0000256" key="8">
    <source>
        <dbReference type="ARBA" id="ARBA00022989"/>
    </source>
</evidence>
<evidence type="ECO:0000256" key="1">
    <source>
        <dbReference type="ARBA" id="ARBA00004651"/>
    </source>
</evidence>
<evidence type="ECO:0000256" key="9">
    <source>
        <dbReference type="ARBA" id="ARBA00023010"/>
    </source>
</evidence>
<keyword evidence="6 11" id="KW-0812">Transmembrane</keyword>
<dbReference type="GO" id="GO:0005886">
    <property type="term" value="C:plasma membrane"/>
    <property type="evidence" value="ECO:0007669"/>
    <property type="project" value="UniProtKB-SubCell"/>
</dbReference>
<keyword evidence="4 11" id="KW-0813">Transport</keyword>
<evidence type="ECO:0000256" key="2">
    <source>
        <dbReference type="ARBA" id="ARBA00008445"/>
    </source>
</evidence>
<dbReference type="NCBIfam" id="TIGR00810">
    <property type="entry name" value="secG"/>
    <property type="match status" value="1"/>
</dbReference>
<dbReference type="Proteomes" id="UP000245474">
    <property type="component" value="Unassembled WGS sequence"/>
</dbReference>
<evidence type="ECO:0000256" key="11">
    <source>
        <dbReference type="RuleBase" id="RU365087"/>
    </source>
</evidence>
<comment type="similarity">
    <text evidence="2 11">Belongs to the SecG family.</text>
</comment>
<keyword evidence="14" id="KW-1185">Reference proteome</keyword>